<keyword evidence="4" id="KW-1185">Reference proteome</keyword>
<gene>
    <name evidence="3" type="ordered locus">VIT_13s0064g00680</name>
</gene>
<dbReference type="EMBL" id="FN595509">
    <property type="protein sequence ID" value="CCB49518.1"/>
    <property type="molecule type" value="Genomic_DNA"/>
</dbReference>
<evidence type="ECO:0000259" key="2">
    <source>
        <dbReference type="Pfam" id="PF22936"/>
    </source>
</evidence>
<proteinExistence type="predicted"/>
<sequence>MDSKCISNRNEFTGLPKNNVRPKSWSPIHITGRVSSIFKDITSEFLRKVTKKHSHGAYRVSPLPEEENVDLNSNDSSYTMRGSTSLPSANAVGKCSNLGLTSGFFKDITSEFLRKVTKKHSHGAYRVSPSPEEENVDLNSNDSSSTMRVSTSLPTANIAGKCSNLCLKLRILEKEAGEKTPHVANKLFLIPVEEEKLHSYEPSEIKVLFSPQLAGPSMFDFSGLLSGSTIPSSSNSSSLWILDSGATHHVCYSRASFEPFTPTFNSFVALPNGHTVPVGGTGSVRLCNDLTLQNVLFVPQFHCNLLSISALTQQHPYVVSFHSDHYVIEDPTQGRKIGIGRQANNLYTLDLSQMFFVSPGEECDSFNGYEDRDKPTGSMIEGGFCKRSCGPCKGGRDGVRGGVHVE</sequence>
<dbReference type="PANTHER" id="PTHR47592:SF27">
    <property type="entry name" value="OS08G0421700 PROTEIN"/>
    <property type="match status" value="1"/>
</dbReference>
<protein>
    <recommendedName>
        <fullName evidence="2">Retrovirus-related Pol polyprotein from transposon TNT 1-94-like beta-barrel domain-containing protein</fullName>
    </recommendedName>
</protein>
<dbReference type="AlphaFoldDB" id="F6HBA3"/>
<feature type="compositionally biased region" description="Polar residues" evidence="1">
    <location>
        <begin position="137"/>
        <end position="148"/>
    </location>
</feature>
<accession>F6HBA3</accession>
<feature type="region of interest" description="Disordered" evidence="1">
    <location>
        <begin position="123"/>
        <end position="148"/>
    </location>
</feature>
<dbReference type="OrthoDB" id="1938972at2759"/>
<reference evidence="4" key="1">
    <citation type="journal article" date="2007" name="Nature">
        <title>The grapevine genome sequence suggests ancestral hexaploidization in major angiosperm phyla.</title>
        <authorList>
            <consortium name="The French-Italian Public Consortium for Grapevine Genome Characterization."/>
            <person name="Jaillon O."/>
            <person name="Aury J.-M."/>
            <person name="Noel B."/>
            <person name="Policriti A."/>
            <person name="Clepet C."/>
            <person name="Casagrande A."/>
            <person name="Choisne N."/>
            <person name="Aubourg S."/>
            <person name="Vitulo N."/>
            <person name="Jubin C."/>
            <person name="Vezzi A."/>
            <person name="Legeai F."/>
            <person name="Hugueney P."/>
            <person name="Dasilva C."/>
            <person name="Horner D."/>
            <person name="Mica E."/>
            <person name="Jublot D."/>
            <person name="Poulain J."/>
            <person name="Bruyere C."/>
            <person name="Billault A."/>
            <person name="Segurens B."/>
            <person name="Gouyvenoux M."/>
            <person name="Ugarte E."/>
            <person name="Cattonaro F."/>
            <person name="Anthouard V."/>
            <person name="Vico V."/>
            <person name="Del Fabbro C."/>
            <person name="Alaux M."/>
            <person name="Di Gaspero G."/>
            <person name="Dumas V."/>
            <person name="Felice N."/>
            <person name="Paillard S."/>
            <person name="Juman I."/>
            <person name="Moroldo M."/>
            <person name="Scalabrin S."/>
            <person name="Canaguier A."/>
            <person name="Le Clainche I."/>
            <person name="Malacrida G."/>
            <person name="Durand E."/>
            <person name="Pesole G."/>
            <person name="Laucou V."/>
            <person name="Chatelet P."/>
            <person name="Merdinoglu D."/>
            <person name="Delledonne M."/>
            <person name="Pezzotti M."/>
            <person name="Lecharny A."/>
            <person name="Scarpelli C."/>
            <person name="Artiguenave F."/>
            <person name="Pe M.E."/>
            <person name="Valle G."/>
            <person name="Morgante M."/>
            <person name="Caboche M."/>
            <person name="Adam-Blondon A.-F."/>
            <person name="Weissenbach J."/>
            <person name="Quetier F."/>
            <person name="Wincker P."/>
        </authorList>
    </citation>
    <scope>NUCLEOTIDE SEQUENCE [LARGE SCALE GENOMIC DNA]</scope>
    <source>
        <strain evidence="4">cv. Pinot noir / PN40024</strain>
    </source>
</reference>
<dbReference type="InterPro" id="IPR054722">
    <property type="entry name" value="PolX-like_BBD"/>
</dbReference>
<evidence type="ECO:0000313" key="4">
    <source>
        <dbReference type="Proteomes" id="UP000009183"/>
    </source>
</evidence>
<organism evidence="3 4">
    <name type="scientific">Vitis vinifera</name>
    <name type="common">Grape</name>
    <dbReference type="NCBI Taxonomy" id="29760"/>
    <lineage>
        <taxon>Eukaryota</taxon>
        <taxon>Viridiplantae</taxon>
        <taxon>Streptophyta</taxon>
        <taxon>Embryophyta</taxon>
        <taxon>Tracheophyta</taxon>
        <taxon>Spermatophyta</taxon>
        <taxon>Magnoliopsida</taxon>
        <taxon>eudicotyledons</taxon>
        <taxon>Gunneridae</taxon>
        <taxon>Pentapetalae</taxon>
        <taxon>rosids</taxon>
        <taxon>Vitales</taxon>
        <taxon>Vitaceae</taxon>
        <taxon>Viteae</taxon>
        <taxon>Vitis</taxon>
    </lineage>
</organism>
<evidence type="ECO:0000256" key="1">
    <source>
        <dbReference type="SAM" id="MobiDB-lite"/>
    </source>
</evidence>
<dbReference type="Proteomes" id="UP000009183">
    <property type="component" value="Chromosome 13"/>
</dbReference>
<feature type="domain" description="Retrovirus-related Pol polyprotein from transposon TNT 1-94-like beta-barrel" evidence="2">
    <location>
        <begin position="240"/>
        <end position="314"/>
    </location>
</feature>
<dbReference type="Pfam" id="PF22936">
    <property type="entry name" value="Pol_BBD"/>
    <property type="match status" value="1"/>
</dbReference>
<dbReference type="PANTHER" id="PTHR47592">
    <property type="entry name" value="PBF68 PROTEIN"/>
    <property type="match status" value="1"/>
</dbReference>
<dbReference type="eggNOG" id="KOG0017">
    <property type="taxonomic scope" value="Eukaryota"/>
</dbReference>
<name>F6HBA3_VITVI</name>
<dbReference type="HOGENOM" id="CLU_678648_0_0_1"/>
<evidence type="ECO:0000313" key="3">
    <source>
        <dbReference type="EMBL" id="CCB49518.1"/>
    </source>
</evidence>
<dbReference type="InParanoid" id="F6HBA3"/>
<dbReference type="ExpressionAtlas" id="F6HBA3">
    <property type="expression patterns" value="baseline"/>
</dbReference>
<dbReference type="PaxDb" id="29760-VIT_13s0064g00680.t01"/>